<evidence type="ECO:0000256" key="1">
    <source>
        <dbReference type="SAM" id="MobiDB-lite"/>
    </source>
</evidence>
<sequence length="195" mass="21968">MKQFAPMLLITDGRLGDSNVHIDDDDFVDPSPRWNGTSIDRDSPSGECKLADTTDWRTSDSEDQLSNNASCSSFIYHVTSPFSVMIFRSHKYTQATNVEKIVDSKGKGKVESMGAVEFPCSLELPYFDLDLGFTQPSQFDTMTSKEVQMQVNSVISNVLKETESNEQEPHQVLDCRLRGLQSQLKRFSVLMLLKL</sequence>
<comment type="caution">
    <text evidence="2">The sequence shown here is derived from an EMBL/GenBank/DDBJ whole genome shotgun (WGS) entry which is preliminary data.</text>
</comment>
<dbReference type="Proteomes" id="UP000594638">
    <property type="component" value="Unassembled WGS sequence"/>
</dbReference>
<feature type="compositionally biased region" description="Basic and acidic residues" evidence="1">
    <location>
        <begin position="39"/>
        <end position="48"/>
    </location>
</feature>
<evidence type="ECO:0000313" key="2">
    <source>
        <dbReference type="EMBL" id="CAA3016947.1"/>
    </source>
</evidence>
<feature type="region of interest" description="Disordered" evidence="1">
    <location>
        <begin position="26"/>
        <end position="48"/>
    </location>
</feature>
<dbReference type="AlphaFoldDB" id="A0A8S0UFJ8"/>
<accession>A0A8S0UFJ8</accession>
<proteinExistence type="predicted"/>
<organism evidence="2 3">
    <name type="scientific">Olea europaea subsp. europaea</name>
    <dbReference type="NCBI Taxonomy" id="158383"/>
    <lineage>
        <taxon>Eukaryota</taxon>
        <taxon>Viridiplantae</taxon>
        <taxon>Streptophyta</taxon>
        <taxon>Embryophyta</taxon>
        <taxon>Tracheophyta</taxon>
        <taxon>Spermatophyta</taxon>
        <taxon>Magnoliopsida</taxon>
        <taxon>eudicotyledons</taxon>
        <taxon>Gunneridae</taxon>
        <taxon>Pentapetalae</taxon>
        <taxon>asterids</taxon>
        <taxon>lamiids</taxon>
        <taxon>Lamiales</taxon>
        <taxon>Oleaceae</taxon>
        <taxon>Oleeae</taxon>
        <taxon>Olea</taxon>
    </lineage>
</organism>
<gene>
    <name evidence="2" type="ORF">OLEA9_A055346</name>
</gene>
<reference evidence="2 3" key="1">
    <citation type="submission" date="2019-12" db="EMBL/GenBank/DDBJ databases">
        <authorList>
            <person name="Alioto T."/>
            <person name="Alioto T."/>
            <person name="Gomez Garrido J."/>
        </authorList>
    </citation>
    <scope>NUCLEOTIDE SEQUENCE [LARGE SCALE GENOMIC DNA]</scope>
</reference>
<dbReference type="EMBL" id="CACTIH010007661">
    <property type="protein sequence ID" value="CAA3016947.1"/>
    <property type="molecule type" value="Genomic_DNA"/>
</dbReference>
<name>A0A8S0UFJ8_OLEEU</name>
<evidence type="ECO:0000313" key="3">
    <source>
        <dbReference type="Proteomes" id="UP000594638"/>
    </source>
</evidence>
<protein>
    <submittedName>
        <fullName evidence="2">Uncharacterized protein</fullName>
    </submittedName>
</protein>
<keyword evidence="3" id="KW-1185">Reference proteome</keyword>
<dbReference type="Gramene" id="OE9A055346T1">
    <property type="protein sequence ID" value="OE9A055346C1"/>
    <property type="gene ID" value="OE9A055346"/>
</dbReference>